<evidence type="ECO:0000313" key="7">
    <source>
        <dbReference type="Proteomes" id="UP000002412"/>
    </source>
</evidence>
<evidence type="ECO:0000256" key="4">
    <source>
        <dbReference type="PROSITE-ProRule" id="PRU01248"/>
    </source>
</evidence>
<dbReference type="Pfam" id="PF00589">
    <property type="entry name" value="Phage_integrase"/>
    <property type="match status" value="1"/>
</dbReference>
<organism evidence="6 7">
    <name type="scientific">Yersinia pseudotuberculosis serotype O:1b (strain IP 31758)</name>
    <dbReference type="NCBI Taxonomy" id="349747"/>
    <lineage>
        <taxon>Bacteria</taxon>
        <taxon>Pseudomonadati</taxon>
        <taxon>Pseudomonadota</taxon>
        <taxon>Gammaproteobacteria</taxon>
        <taxon>Enterobacterales</taxon>
        <taxon>Yersiniaceae</taxon>
        <taxon>Yersinia</taxon>
    </lineage>
</organism>
<dbReference type="EMBL" id="CP000720">
    <property type="protein sequence ID" value="ABS47983.1"/>
    <property type="molecule type" value="Genomic_DNA"/>
</dbReference>
<evidence type="ECO:0000259" key="5">
    <source>
        <dbReference type="PROSITE" id="PS51900"/>
    </source>
</evidence>
<accession>A0A0U1QYZ5</accession>
<dbReference type="Proteomes" id="UP000002412">
    <property type="component" value="Chromosome"/>
</dbReference>
<dbReference type="HOGENOM" id="CLU_052612_2_0_6"/>
<dbReference type="KEGG" id="ypi:YpsIP31758_2250"/>
<dbReference type="InterPro" id="IPR044068">
    <property type="entry name" value="CB"/>
</dbReference>
<dbReference type="InterPro" id="IPR013762">
    <property type="entry name" value="Integrase-like_cat_sf"/>
</dbReference>
<dbReference type="Gene3D" id="1.10.443.10">
    <property type="entry name" value="Intergrase catalytic core"/>
    <property type="match status" value="1"/>
</dbReference>
<keyword evidence="3" id="KW-0233">DNA recombination</keyword>
<dbReference type="SUPFAM" id="SSF56349">
    <property type="entry name" value="DNA breaking-rejoining enzymes"/>
    <property type="match status" value="1"/>
</dbReference>
<name>A0A0U1QYZ5_YERP3</name>
<dbReference type="PROSITE" id="PS51900">
    <property type="entry name" value="CB"/>
    <property type="match status" value="1"/>
</dbReference>
<dbReference type="InterPro" id="IPR002104">
    <property type="entry name" value="Integrase_catalytic"/>
</dbReference>
<dbReference type="Gene3D" id="1.10.150.130">
    <property type="match status" value="1"/>
</dbReference>
<evidence type="ECO:0000256" key="3">
    <source>
        <dbReference type="ARBA" id="ARBA00023172"/>
    </source>
</evidence>
<dbReference type="AlphaFoldDB" id="A0A0U1QYZ5"/>
<evidence type="ECO:0000313" key="6">
    <source>
        <dbReference type="EMBL" id="ABS47983.1"/>
    </source>
</evidence>
<sequence length="338" mass="39132">MAGKRKKPKDTDLPPRVYRGKSKYEFHPARGGSISLCPLDAPISQVWSDYEKVNDRLPEKVTLNKLTEQFLHSMDFCELAIETQKDYRKYSLKLLPVFGEMSPDNIRPEHIRKYMDKRGITSRTQANREKTFLSRVYRWGYERGMVKGNPCRGVKQFTEKARDRYITDEEYDAVYQVAPDVVRVAMEIAYLCLARQADVLALRRDQLREPGIYIKQGKTAARQIKAWSERLRDAITLAESLPLKSGISSVYIIHQRTGLRYTRDGFNSKWRKAREVAKKTYPELDFNFTFHDLKAKGVSDLEGTLSEKQAISGHKNMGQTARYDRKIKIVPVVGNQKK</sequence>
<feature type="domain" description="Core-binding (CB)" evidence="5">
    <location>
        <begin position="61"/>
        <end position="141"/>
    </location>
</feature>
<dbReference type="GO" id="GO:0003677">
    <property type="term" value="F:DNA binding"/>
    <property type="evidence" value="ECO:0007669"/>
    <property type="project" value="UniProtKB-UniRule"/>
</dbReference>
<gene>
    <name evidence="6" type="ordered locus">YpsIP31758_2250</name>
</gene>
<keyword evidence="2 4" id="KW-0238">DNA-binding</keyword>
<dbReference type="InterPro" id="IPR011010">
    <property type="entry name" value="DNA_brk_join_enz"/>
</dbReference>
<dbReference type="RefSeq" id="WP_012105261.1">
    <property type="nucleotide sequence ID" value="NC_009708.1"/>
</dbReference>
<evidence type="ECO:0000256" key="1">
    <source>
        <dbReference type="ARBA" id="ARBA00022908"/>
    </source>
</evidence>
<evidence type="ECO:0000256" key="2">
    <source>
        <dbReference type="ARBA" id="ARBA00023125"/>
    </source>
</evidence>
<reference evidence="6 7" key="1">
    <citation type="journal article" date="2007" name="PLoS Genet.">
        <title>The complete genome sequence of Yersinia pseudotuberculosis IP31758, the causative agent of Far East scarlet-like fever.</title>
        <authorList>
            <person name="Eppinger M."/>
            <person name="Rosovitz M.J."/>
            <person name="Fricke W.F."/>
            <person name="Rasko D.A."/>
            <person name="Kokorina G."/>
            <person name="Fayolle C."/>
            <person name="Lindler L.E."/>
            <person name="Carniel E."/>
            <person name="Ravel J."/>
        </authorList>
    </citation>
    <scope>NUCLEOTIDE SEQUENCE [LARGE SCALE GENOMIC DNA]</scope>
    <source>
        <strain evidence="6 7">IP 31758</strain>
    </source>
</reference>
<proteinExistence type="predicted"/>
<dbReference type="InterPro" id="IPR010998">
    <property type="entry name" value="Integrase_recombinase_N"/>
</dbReference>
<dbReference type="GO" id="GO:0006310">
    <property type="term" value="P:DNA recombination"/>
    <property type="evidence" value="ECO:0007669"/>
    <property type="project" value="UniProtKB-KW"/>
</dbReference>
<protein>
    <submittedName>
        <fullName evidence="6">Site-specific recombinase, phage integrase family</fullName>
    </submittedName>
</protein>
<keyword evidence="1" id="KW-0229">DNA integration</keyword>
<dbReference type="GO" id="GO:0015074">
    <property type="term" value="P:DNA integration"/>
    <property type="evidence" value="ECO:0007669"/>
    <property type="project" value="UniProtKB-KW"/>
</dbReference>